<dbReference type="Proteomes" id="UP000887565">
    <property type="component" value="Unplaced"/>
</dbReference>
<proteinExistence type="predicted"/>
<sequence>MMQKFFWSIFAAAGAEKALRGCIHFAYKSTQNWFIQCLSYQTFWGKFFEKGGKYMDGTAKDILVHLRVFFRPKVGLDSNDAEVENEGEGY</sequence>
<accession>A0A915K4B0</accession>
<name>A0A915K4B0_ROMCU</name>
<evidence type="ECO:0000313" key="2">
    <source>
        <dbReference type="WBParaSite" id="nRc.2.0.1.t32685-RA"/>
    </source>
</evidence>
<dbReference type="WBParaSite" id="nRc.2.0.1.t32685-RA">
    <property type="protein sequence ID" value="nRc.2.0.1.t32685-RA"/>
    <property type="gene ID" value="nRc.2.0.1.g32685"/>
</dbReference>
<reference evidence="2" key="1">
    <citation type="submission" date="2022-11" db="UniProtKB">
        <authorList>
            <consortium name="WormBaseParasite"/>
        </authorList>
    </citation>
    <scope>IDENTIFICATION</scope>
</reference>
<protein>
    <submittedName>
        <fullName evidence="2">Uncharacterized protein</fullName>
    </submittedName>
</protein>
<dbReference type="AlphaFoldDB" id="A0A915K4B0"/>
<evidence type="ECO:0000313" key="1">
    <source>
        <dbReference type="Proteomes" id="UP000887565"/>
    </source>
</evidence>
<keyword evidence="1" id="KW-1185">Reference proteome</keyword>
<organism evidence="1 2">
    <name type="scientific">Romanomermis culicivorax</name>
    <name type="common">Nematode worm</name>
    <dbReference type="NCBI Taxonomy" id="13658"/>
    <lineage>
        <taxon>Eukaryota</taxon>
        <taxon>Metazoa</taxon>
        <taxon>Ecdysozoa</taxon>
        <taxon>Nematoda</taxon>
        <taxon>Enoplea</taxon>
        <taxon>Dorylaimia</taxon>
        <taxon>Mermithida</taxon>
        <taxon>Mermithoidea</taxon>
        <taxon>Mermithidae</taxon>
        <taxon>Romanomermis</taxon>
    </lineage>
</organism>